<protein>
    <submittedName>
        <fullName evidence="7">Substrate-binding domain-containing protein</fullName>
    </submittedName>
</protein>
<keyword evidence="2" id="KW-0813">Transport</keyword>
<dbReference type="SUPFAM" id="SSF53822">
    <property type="entry name" value="Periplasmic binding protein-like I"/>
    <property type="match status" value="1"/>
</dbReference>
<dbReference type="InterPro" id="IPR028082">
    <property type="entry name" value="Peripla_BP_I"/>
</dbReference>
<gene>
    <name evidence="7" type="ORF">QOZ88_00875</name>
</gene>
<evidence type="ECO:0000256" key="2">
    <source>
        <dbReference type="ARBA" id="ARBA00022448"/>
    </source>
</evidence>
<dbReference type="InterPro" id="IPR051010">
    <property type="entry name" value="BCAA_transport"/>
</dbReference>
<evidence type="ECO:0000313" key="8">
    <source>
        <dbReference type="Proteomes" id="UP001233673"/>
    </source>
</evidence>
<dbReference type="CDD" id="cd06328">
    <property type="entry name" value="PBP1_SBP-like"/>
    <property type="match status" value="1"/>
</dbReference>
<evidence type="ECO:0000313" key="7">
    <source>
        <dbReference type="EMBL" id="MDP5181181.1"/>
    </source>
</evidence>
<dbReference type="InterPro" id="IPR000709">
    <property type="entry name" value="Leu_Ile_Val-bd"/>
</dbReference>
<proteinExistence type="inferred from homology"/>
<keyword evidence="8" id="KW-1185">Reference proteome</keyword>
<evidence type="ECO:0000256" key="5">
    <source>
        <dbReference type="SAM" id="SignalP"/>
    </source>
</evidence>
<dbReference type="Proteomes" id="UP001233673">
    <property type="component" value="Unassembled WGS sequence"/>
</dbReference>
<dbReference type="PANTHER" id="PTHR30483:SF6">
    <property type="entry name" value="PERIPLASMIC BINDING PROTEIN OF ABC TRANSPORTER FOR NATURAL AMINO ACIDS"/>
    <property type="match status" value="1"/>
</dbReference>
<evidence type="ECO:0000256" key="3">
    <source>
        <dbReference type="ARBA" id="ARBA00022729"/>
    </source>
</evidence>
<name>A0ABT9I6J4_9ACTN</name>
<dbReference type="PRINTS" id="PR00337">
    <property type="entry name" value="LEUILEVALBP"/>
</dbReference>
<dbReference type="PANTHER" id="PTHR30483">
    <property type="entry name" value="LEUCINE-SPECIFIC-BINDING PROTEIN"/>
    <property type="match status" value="1"/>
</dbReference>
<dbReference type="EMBL" id="JASNFN010000001">
    <property type="protein sequence ID" value="MDP5181181.1"/>
    <property type="molecule type" value="Genomic_DNA"/>
</dbReference>
<dbReference type="Gene3D" id="3.40.50.2300">
    <property type="match status" value="2"/>
</dbReference>
<evidence type="ECO:0000256" key="4">
    <source>
        <dbReference type="ARBA" id="ARBA00022970"/>
    </source>
</evidence>
<evidence type="ECO:0000256" key="1">
    <source>
        <dbReference type="ARBA" id="ARBA00010062"/>
    </source>
</evidence>
<evidence type="ECO:0000259" key="6">
    <source>
        <dbReference type="Pfam" id="PF13458"/>
    </source>
</evidence>
<accession>A0ABT9I6J4</accession>
<dbReference type="PROSITE" id="PS51257">
    <property type="entry name" value="PROKAR_LIPOPROTEIN"/>
    <property type="match status" value="1"/>
</dbReference>
<dbReference type="Pfam" id="PF13458">
    <property type="entry name" value="Peripla_BP_6"/>
    <property type="match status" value="1"/>
</dbReference>
<keyword evidence="4" id="KW-0029">Amino-acid transport</keyword>
<sequence>MSRTRSRSRTASTAAAAGVLALTAACGSPGAPGGGAGSGGGAGEEGAPVQVGVITSTSGPLASYGAQYLQGFEACLDHLTDGTGEVGGRPVEVIQRDDAGDPAKAVAEATDLIGQGVQILAGSASSGVATQVAPLAEQNDVLFISGPAATDALTGVNGNTFRSGRQTYQDVKTAESFIGDAAGKDVLVFAQDSAFGQANVAAVTSILGGAGATVTPLLVPAGATDLTPFAAQARDAGADLTFVAWAGETAPAMWQAMGQQGVFDATNVVTGLDLRASYPTYGDEVVGQLNFLSHFFAEAVDNEMSQAMAEGVEAAGGEVDIFTPDGCNAAQMIVRAVEESPDDVAGMISALEGWTFDGAKGEITIREEDHAMLQPMFQARLEQQGGEFVPVLVDTLAPEDTAPPVATA</sequence>
<organism evidence="7 8">
    <name type="scientific">Blastococcus carthaginiensis</name>
    <dbReference type="NCBI Taxonomy" id="3050034"/>
    <lineage>
        <taxon>Bacteria</taxon>
        <taxon>Bacillati</taxon>
        <taxon>Actinomycetota</taxon>
        <taxon>Actinomycetes</taxon>
        <taxon>Geodermatophilales</taxon>
        <taxon>Geodermatophilaceae</taxon>
        <taxon>Blastococcus</taxon>
    </lineage>
</organism>
<dbReference type="InterPro" id="IPR028081">
    <property type="entry name" value="Leu-bd"/>
</dbReference>
<feature type="domain" description="Leucine-binding protein" evidence="6">
    <location>
        <begin position="48"/>
        <end position="385"/>
    </location>
</feature>
<dbReference type="RefSeq" id="WP_305997952.1">
    <property type="nucleotide sequence ID" value="NZ_JASNFN010000001.1"/>
</dbReference>
<keyword evidence="3 5" id="KW-0732">Signal</keyword>
<feature type="signal peptide" evidence="5">
    <location>
        <begin position="1"/>
        <end position="24"/>
    </location>
</feature>
<comment type="similarity">
    <text evidence="1">Belongs to the leucine-binding protein family.</text>
</comment>
<comment type="caution">
    <text evidence="7">The sequence shown here is derived from an EMBL/GenBank/DDBJ whole genome shotgun (WGS) entry which is preliminary data.</text>
</comment>
<feature type="chain" id="PRO_5047257260" evidence="5">
    <location>
        <begin position="25"/>
        <end position="408"/>
    </location>
</feature>
<reference evidence="8" key="1">
    <citation type="submission" date="2023-05" db="EMBL/GenBank/DDBJ databases">
        <title>Draft genome of Pseudofrankia sp. BMG5.37.</title>
        <authorList>
            <person name="Gtari M."/>
            <person name="Ghodhbane F."/>
            <person name="Sbissi I."/>
        </authorList>
    </citation>
    <scope>NUCLEOTIDE SEQUENCE [LARGE SCALE GENOMIC DNA]</scope>
    <source>
        <strain evidence="8">BMG 814</strain>
    </source>
</reference>